<evidence type="ECO:0000313" key="7">
    <source>
        <dbReference type="EMBL" id="MEY8772090.1"/>
    </source>
</evidence>
<comment type="cofactor">
    <cofactor evidence="1">
        <name>pyridoxal 5'-phosphate</name>
        <dbReference type="ChEBI" id="CHEBI:597326"/>
    </cofactor>
</comment>
<dbReference type="InterPro" id="IPR015424">
    <property type="entry name" value="PyrdxlP-dep_Trfase"/>
</dbReference>
<name>A0ABV4EAX8_9GAMM</name>
<evidence type="ECO:0000256" key="1">
    <source>
        <dbReference type="ARBA" id="ARBA00001933"/>
    </source>
</evidence>
<protein>
    <submittedName>
        <fullName evidence="7">4-aminobutyrate--2-oxoglutarate transaminase</fullName>
        <ecNumber evidence="7">2.6.1.19</ecNumber>
    </submittedName>
</protein>
<dbReference type="Pfam" id="PF00202">
    <property type="entry name" value="Aminotran_3"/>
    <property type="match status" value="1"/>
</dbReference>
<dbReference type="EC" id="2.6.1.19" evidence="7"/>
<dbReference type="RefSeq" id="WP_253458447.1">
    <property type="nucleotide sequence ID" value="NZ_JBGFFX010000011.1"/>
</dbReference>
<comment type="caution">
    <text evidence="7">The sequence shown here is derived from an EMBL/GenBank/DDBJ whole genome shotgun (WGS) entry which is preliminary data.</text>
</comment>
<dbReference type="InterPro" id="IPR004632">
    <property type="entry name" value="4NH2But_aminotransferase_bac"/>
</dbReference>
<accession>A0ABV4EAX8</accession>
<evidence type="ECO:0000256" key="4">
    <source>
        <dbReference type="ARBA" id="ARBA00022679"/>
    </source>
</evidence>
<keyword evidence="5 6" id="KW-0663">Pyridoxal phosphate</keyword>
<keyword evidence="4 7" id="KW-0808">Transferase</keyword>
<reference evidence="7 8" key="1">
    <citation type="submission" date="2024-07" db="EMBL/GenBank/DDBJ databases">
        <authorList>
            <person name="Hebao G."/>
        </authorList>
    </citation>
    <scope>NUCLEOTIDE SEQUENCE [LARGE SCALE GENOMIC DNA]</scope>
    <source>
        <strain evidence="7 8">ACCC 02193</strain>
    </source>
</reference>
<dbReference type="SUPFAM" id="SSF53383">
    <property type="entry name" value="PLP-dependent transferases"/>
    <property type="match status" value="1"/>
</dbReference>
<dbReference type="Proteomes" id="UP001565243">
    <property type="component" value="Unassembled WGS sequence"/>
</dbReference>
<dbReference type="PROSITE" id="PS00600">
    <property type="entry name" value="AA_TRANSFER_CLASS_3"/>
    <property type="match status" value="1"/>
</dbReference>
<evidence type="ECO:0000313" key="8">
    <source>
        <dbReference type="Proteomes" id="UP001565243"/>
    </source>
</evidence>
<dbReference type="NCBIfam" id="TIGR00700">
    <property type="entry name" value="GABAtrnsam"/>
    <property type="match status" value="1"/>
</dbReference>
<proteinExistence type="inferred from homology"/>
<dbReference type="NCBIfam" id="NF005272">
    <property type="entry name" value="PRK06777.1"/>
    <property type="match status" value="1"/>
</dbReference>
<dbReference type="CDD" id="cd00610">
    <property type="entry name" value="OAT_like"/>
    <property type="match status" value="1"/>
</dbReference>
<dbReference type="GO" id="GO:0034386">
    <property type="term" value="F:4-aminobutyrate:2-oxoglutarate transaminase activity"/>
    <property type="evidence" value="ECO:0007669"/>
    <property type="project" value="UniProtKB-EC"/>
</dbReference>
<comment type="similarity">
    <text evidence="2 6">Belongs to the class-III pyridoxal-phosphate-dependent aminotransferase family.</text>
</comment>
<dbReference type="InterPro" id="IPR049704">
    <property type="entry name" value="Aminotrans_3_PPA_site"/>
</dbReference>
<dbReference type="InterPro" id="IPR050103">
    <property type="entry name" value="Class-III_PLP-dep_AT"/>
</dbReference>
<dbReference type="EMBL" id="JBGFFX010000011">
    <property type="protein sequence ID" value="MEY8772090.1"/>
    <property type="molecule type" value="Genomic_DNA"/>
</dbReference>
<keyword evidence="8" id="KW-1185">Reference proteome</keyword>
<sequence>MNDSIRQRRLDATPRGVGVMCDFLVEQAENATLIDTQGREYIDFAAGIAVLNTGHRHPKVIAAVQQQLTRFTHTAFQVIPYENYISLAERLNELAPIAGKAKTTFFTTGAEAVENAVKIARAATGRPGVITFTGAFHGRTMMTMALTGKVAPYKTGFGPFPGSVFHARYPNELHGVSVEDALKSLDDIFHCDIAPQEVAAIIFEPIQGEGGFNVAPPEFVSALRHLCDEHGILLVADEIQTGFARTGKVFASEYYPDAKPDLLTMAKSLGGGFPISGVVGRAEVMDAPGPGGLGGTYAGNPIAVAAAHAVLDIIEEEQLCQRADRLGAALSEALIGTRHPAIAQVRGRGSMIAVEFNHPETGAPDSAFARDIQQRALAQNLILLTCGVHGNVIRFLYPLTIPDEQFSRSLTILTSILKA</sequence>
<dbReference type="InterPro" id="IPR015421">
    <property type="entry name" value="PyrdxlP-dep_Trfase_major"/>
</dbReference>
<dbReference type="InterPro" id="IPR015422">
    <property type="entry name" value="PyrdxlP-dep_Trfase_small"/>
</dbReference>
<evidence type="ECO:0000256" key="5">
    <source>
        <dbReference type="ARBA" id="ARBA00022898"/>
    </source>
</evidence>
<dbReference type="PIRSF" id="PIRSF000521">
    <property type="entry name" value="Transaminase_4ab_Lys_Orn"/>
    <property type="match status" value="1"/>
</dbReference>
<evidence type="ECO:0000256" key="6">
    <source>
        <dbReference type="RuleBase" id="RU003560"/>
    </source>
</evidence>
<dbReference type="Gene3D" id="3.40.640.10">
    <property type="entry name" value="Type I PLP-dependent aspartate aminotransferase-like (Major domain)"/>
    <property type="match status" value="1"/>
</dbReference>
<evidence type="ECO:0000256" key="2">
    <source>
        <dbReference type="ARBA" id="ARBA00008954"/>
    </source>
</evidence>
<evidence type="ECO:0000256" key="3">
    <source>
        <dbReference type="ARBA" id="ARBA00022576"/>
    </source>
</evidence>
<dbReference type="Gene3D" id="3.90.1150.10">
    <property type="entry name" value="Aspartate Aminotransferase, domain 1"/>
    <property type="match status" value="1"/>
</dbReference>
<gene>
    <name evidence="7" type="ORF">AB6T85_16935</name>
</gene>
<dbReference type="PANTHER" id="PTHR11986:SF79">
    <property type="entry name" value="ACETYLORNITHINE AMINOTRANSFERASE, MITOCHONDRIAL"/>
    <property type="match status" value="1"/>
</dbReference>
<organism evidence="7 8">
    <name type="scientific">Erwinia aeris</name>
    <dbReference type="NCBI Taxonomy" id="3239803"/>
    <lineage>
        <taxon>Bacteria</taxon>
        <taxon>Pseudomonadati</taxon>
        <taxon>Pseudomonadota</taxon>
        <taxon>Gammaproteobacteria</taxon>
        <taxon>Enterobacterales</taxon>
        <taxon>Erwiniaceae</taxon>
        <taxon>Erwinia</taxon>
    </lineage>
</organism>
<dbReference type="InterPro" id="IPR005814">
    <property type="entry name" value="Aminotrans_3"/>
</dbReference>
<dbReference type="PANTHER" id="PTHR11986">
    <property type="entry name" value="AMINOTRANSFERASE CLASS III"/>
    <property type="match status" value="1"/>
</dbReference>
<keyword evidence="3 7" id="KW-0032">Aminotransferase</keyword>